<name>A0A7W9HT09_9PSEU</name>
<feature type="transmembrane region" description="Helical" evidence="2">
    <location>
        <begin position="202"/>
        <end position="220"/>
    </location>
</feature>
<feature type="transmembrane region" description="Helical" evidence="2">
    <location>
        <begin position="94"/>
        <end position="112"/>
    </location>
</feature>
<organism evidence="3 4">
    <name type="scientific">Saccharothrix ecbatanensis</name>
    <dbReference type="NCBI Taxonomy" id="1105145"/>
    <lineage>
        <taxon>Bacteria</taxon>
        <taxon>Bacillati</taxon>
        <taxon>Actinomycetota</taxon>
        <taxon>Actinomycetes</taxon>
        <taxon>Pseudonocardiales</taxon>
        <taxon>Pseudonocardiaceae</taxon>
        <taxon>Saccharothrix</taxon>
    </lineage>
</organism>
<evidence type="ECO:0008006" key="5">
    <source>
        <dbReference type="Google" id="ProtNLM"/>
    </source>
</evidence>
<dbReference type="AlphaFoldDB" id="A0A7W9HT09"/>
<feature type="region of interest" description="Disordered" evidence="1">
    <location>
        <begin position="346"/>
        <end position="385"/>
    </location>
</feature>
<feature type="transmembrane region" description="Helical" evidence="2">
    <location>
        <begin position="227"/>
        <end position="252"/>
    </location>
</feature>
<evidence type="ECO:0000256" key="1">
    <source>
        <dbReference type="SAM" id="MobiDB-lite"/>
    </source>
</evidence>
<dbReference type="Pfam" id="PF22564">
    <property type="entry name" value="HAAS"/>
    <property type="match status" value="1"/>
</dbReference>
<evidence type="ECO:0000313" key="3">
    <source>
        <dbReference type="EMBL" id="MBB5807962.1"/>
    </source>
</evidence>
<comment type="caution">
    <text evidence="3">The sequence shown here is derived from an EMBL/GenBank/DDBJ whole genome shotgun (WGS) entry which is preliminary data.</text>
</comment>
<keyword evidence="2" id="KW-0812">Transmembrane</keyword>
<dbReference type="Proteomes" id="UP000552097">
    <property type="component" value="Unassembled WGS sequence"/>
</dbReference>
<keyword evidence="2" id="KW-1133">Transmembrane helix</keyword>
<proteinExistence type="predicted"/>
<evidence type="ECO:0000256" key="2">
    <source>
        <dbReference type="SAM" id="Phobius"/>
    </source>
</evidence>
<protein>
    <recommendedName>
        <fullName evidence="5">Proline-rich protein</fullName>
    </recommendedName>
</protein>
<sequence length="385" mass="41122">MNTQTNTEVQHYLDAMREALSDLPAAEVGEIMDDAGAHVVEVAEEMGDEFTLAALTDRLGTPQAYAQELRAAADYPAPAPAAPTSIQPMLVARFALWSLVAGTVMAFAFATSRGDGEGLTLLVGLVAAVGALLVFRQKGLLADISRLPETVALNEALQRAERSEPLRVFLTSLRAWQPAWWVGRALLIAGVGMLAYRVRSPIVLVLIVLAALSLLAGPKAKTDRRWLWISLPATGFAIGGLLLVLASMTSWLDYRPSSSPVSYTTSTRVPDNIYVFDKDGKPLTDVHLYDEDGQPLNTPWHGCNGSPFRDDNRFPRPQVVHDENGCREIPGVPPFTIVIPGAAPTVTTTPVTGQPSVTSTGQPSVTSTAPPPTQSVPPTAVVPTS</sequence>
<evidence type="ECO:0000313" key="4">
    <source>
        <dbReference type="Proteomes" id="UP000552097"/>
    </source>
</evidence>
<accession>A0A7W9HT09</accession>
<feature type="transmembrane region" description="Helical" evidence="2">
    <location>
        <begin position="118"/>
        <end position="135"/>
    </location>
</feature>
<reference evidence="3 4" key="1">
    <citation type="submission" date="2020-08" db="EMBL/GenBank/DDBJ databases">
        <title>Sequencing the genomes of 1000 actinobacteria strains.</title>
        <authorList>
            <person name="Klenk H.-P."/>
        </authorList>
    </citation>
    <scope>NUCLEOTIDE SEQUENCE [LARGE SCALE GENOMIC DNA]</scope>
    <source>
        <strain evidence="3 4">DSM 45486</strain>
    </source>
</reference>
<dbReference type="EMBL" id="JACHMO010000001">
    <property type="protein sequence ID" value="MBB5807962.1"/>
    <property type="molecule type" value="Genomic_DNA"/>
</dbReference>
<keyword evidence="4" id="KW-1185">Reference proteome</keyword>
<keyword evidence="2" id="KW-0472">Membrane</keyword>
<gene>
    <name evidence="3" type="ORF">F4560_007730</name>
</gene>
<dbReference type="RefSeq" id="WP_184927938.1">
    <property type="nucleotide sequence ID" value="NZ_JACHMO010000001.1"/>
</dbReference>
<feature type="compositionally biased region" description="Low complexity" evidence="1">
    <location>
        <begin position="346"/>
        <end position="360"/>
    </location>
</feature>